<name>A0A1H0SYU2_9BACT</name>
<protein>
    <submittedName>
        <fullName evidence="2">Transcriptional regulator, AsnC family</fullName>
    </submittedName>
</protein>
<reference evidence="2 3" key="1">
    <citation type="submission" date="2016-10" db="EMBL/GenBank/DDBJ databases">
        <authorList>
            <person name="de Groot N.N."/>
        </authorList>
    </citation>
    <scope>NUCLEOTIDE SEQUENCE [LARGE SCALE GENOMIC DNA]</scope>
    <source>
        <strain evidence="2 3">DSM 12130</strain>
    </source>
</reference>
<dbReference type="Proteomes" id="UP000199073">
    <property type="component" value="Unassembled WGS sequence"/>
</dbReference>
<sequence>MVTSIILINAQKSRINTIAEQLQSFPEISEVYSVSGKLDLIAIVRVATNDDLALLVTKKMVDIEGIEKTETMLAFKAYSRHDLESMFSLGM</sequence>
<dbReference type="OrthoDB" id="9799041at2"/>
<accession>A0A1H0SYU2</accession>
<gene>
    <name evidence="2" type="ORF">SAMN05660330_02869</name>
</gene>
<dbReference type="InterPro" id="IPR019887">
    <property type="entry name" value="Tscrpt_reg_AsnC/Lrp_C"/>
</dbReference>
<organism evidence="2 3">
    <name type="scientific">Desulforhopalus singaporensis</name>
    <dbReference type="NCBI Taxonomy" id="91360"/>
    <lineage>
        <taxon>Bacteria</taxon>
        <taxon>Pseudomonadati</taxon>
        <taxon>Thermodesulfobacteriota</taxon>
        <taxon>Desulfobulbia</taxon>
        <taxon>Desulfobulbales</taxon>
        <taxon>Desulfocapsaceae</taxon>
        <taxon>Desulforhopalus</taxon>
    </lineage>
</organism>
<dbReference type="STRING" id="91360.SAMN05660330_02869"/>
<keyword evidence="3" id="KW-1185">Reference proteome</keyword>
<dbReference type="EMBL" id="FNJI01000021">
    <property type="protein sequence ID" value="SDP47007.1"/>
    <property type="molecule type" value="Genomic_DNA"/>
</dbReference>
<dbReference type="Pfam" id="PF01037">
    <property type="entry name" value="AsnC_trans_reg"/>
    <property type="match status" value="1"/>
</dbReference>
<evidence type="ECO:0000259" key="1">
    <source>
        <dbReference type="Pfam" id="PF01037"/>
    </source>
</evidence>
<dbReference type="SUPFAM" id="SSF54909">
    <property type="entry name" value="Dimeric alpha+beta barrel"/>
    <property type="match status" value="1"/>
</dbReference>
<evidence type="ECO:0000313" key="2">
    <source>
        <dbReference type="EMBL" id="SDP47007.1"/>
    </source>
</evidence>
<dbReference type="InterPro" id="IPR011008">
    <property type="entry name" value="Dimeric_a/b-barrel"/>
</dbReference>
<dbReference type="AlphaFoldDB" id="A0A1H0SYU2"/>
<dbReference type="Gene3D" id="3.30.70.920">
    <property type="match status" value="1"/>
</dbReference>
<dbReference type="RefSeq" id="WP_092224008.1">
    <property type="nucleotide sequence ID" value="NZ_FNJI01000021.1"/>
</dbReference>
<evidence type="ECO:0000313" key="3">
    <source>
        <dbReference type="Proteomes" id="UP000199073"/>
    </source>
</evidence>
<feature type="domain" description="Transcription regulator AsnC/Lrp ligand binding" evidence="1">
    <location>
        <begin position="6"/>
        <end position="76"/>
    </location>
</feature>
<proteinExistence type="predicted"/>